<dbReference type="EMBL" id="JBHSMP010000016">
    <property type="protein sequence ID" value="MFC5429917.1"/>
    <property type="molecule type" value="Genomic_DNA"/>
</dbReference>
<accession>A0ABW0JA05</accession>
<dbReference type="Gene3D" id="1.20.1250.20">
    <property type="entry name" value="MFS general substrate transporter like domains"/>
    <property type="match status" value="1"/>
</dbReference>
<evidence type="ECO:0000256" key="5">
    <source>
        <dbReference type="ARBA" id="ARBA00023136"/>
    </source>
</evidence>
<feature type="transmembrane region" description="Helical" evidence="6">
    <location>
        <begin position="43"/>
        <end position="64"/>
    </location>
</feature>
<evidence type="ECO:0000313" key="7">
    <source>
        <dbReference type="EMBL" id="MFC5429917.1"/>
    </source>
</evidence>
<feature type="transmembrane region" description="Helical" evidence="6">
    <location>
        <begin position="378"/>
        <end position="398"/>
    </location>
</feature>
<feature type="transmembrane region" description="Helical" evidence="6">
    <location>
        <begin position="226"/>
        <end position="246"/>
    </location>
</feature>
<evidence type="ECO:0000313" key="8">
    <source>
        <dbReference type="Proteomes" id="UP001596103"/>
    </source>
</evidence>
<dbReference type="InterPro" id="IPR011701">
    <property type="entry name" value="MFS"/>
</dbReference>
<feature type="transmembrane region" description="Helical" evidence="6">
    <location>
        <begin position="84"/>
        <end position="111"/>
    </location>
</feature>
<evidence type="ECO:0000256" key="6">
    <source>
        <dbReference type="SAM" id="Phobius"/>
    </source>
</evidence>
<keyword evidence="5 6" id="KW-0472">Membrane</keyword>
<sequence length="431" mass="46067">MFNIQSFKTPGVVPFLAGQFVALFSGLFGLSVLSWFIVQKFGAAGIAQFYAVQAAVSCLSYVLLSPIGDRYNKLKLIQSTSWLIAFRSILLAGAAAFPNVSLATIIALQAINAIAMSIIVPARAAFLPELVPANELQPALGIQHSIASVSRTLGPACAGLALIEFSPAACLAAHAAMMVIVCILNLFMPRVESAMSKAKQGRRIATWCNDILDSWRIRLQIPIERYLSLLSMASLIASLPAITMLVPLRIQSEGWGTQVFGITEACISAGALLAGLARITQTISKLSRFGLFMCGCISQGVFLLVASVTTMPLIFAAAYFFVGFCGTTSGLVLSAQRILAIPKNFRARLTSSGMTLAMIAGSIGSSLCGFALEHLQLVTVNIGVSAFILLAAVAYSAIPRFREFLNLPPEHAEQWYEGEFLSRSRRTAEAA</sequence>
<dbReference type="Proteomes" id="UP001596103">
    <property type="component" value="Unassembled WGS sequence"/>
</dbReference>
<feature type="transmembrane region" description="Helical" evidence="6">
    <location>
        <begin position="165"/>
        <end position="187"/>
    </location>
</feature>
<comment type="caution">
    <text evidence="7">The sequence shown here is derived from an EMBL/GenBank/DDBJ whole genome shotgun (WGS) entry which is preliminary data.</text>
</comment>
<keyword evidence="3 6" id="KW-0812">Transmembrane</keyword>
<evidence type="ECO:0000256" key="4">
    <source>
        <dbReference type="ARBA" id="ARBA00022989"/>
    </source>
</evidence>
<protein>
    <submittedName>
        <fullName evidence="7">MFS transporter</fullName>
    </submittedName>
</protein>
<evidence type="ECO:0000256" key="3">
    <source>
        <dbReference type="ARBA" id="ARBA00022692"/>
    </source>
</evidence>
<proteinExistence type="predicted"/>
<dbReference type="Pfam" id="PF07690">
    <property type="entry name" value="MFS_1"/>
    <property type="match status" value="1"/>
</dbReference>
<keyword evidence="2" id="KW-1003">Cell membrane</keyword>
<dbReference type="InterPro" id="IPR036259">
    <property type="entry name" value="MFS_trans_sf"/>
</dbReference>
<evidence type="ECO:0000256" key="1">
    <source>
        <dbReference type="ARBA" id="ARBA00004651"/>
    </source>
</evidence>
<gene>
    <name evidence="7" type="ORF">ACFPTO_14070</name>
</gene>
<keyword evidence="4 6" id="KW-1133">Transmembrane helix</keyword>
<comment type="subcellular location">
    <subcellularLocation>
        <location evidence="1">Cell membrane</location>
        <topology evidence="1">Multi-pass membrane protein</topology>
    </subcellularLocation>
</comment>
<name>A0ABW0JA05_9BURK</name>
<evidence type="ECO:0000256" key="2">
    <source>
        <dbReference type="ARBA" id="ARBA00022475"/>
    </source>
</evidence>
<dbReference type="PANTHER" id="PTHR23513">
    <property type="entry name" value="INTEGRAL MEMBRANE EFFLUX PROTEIN-RELATED"/>
    <property type="match status" value="1"/>
</dbReference>
<feature type="transmembrane region" description="Helical" evidence="6">
    <location>
        <begin position="258"/>
        <end position="277"/>
    </location>
</feature>
<organism evidence="7 8">
    <name type="scientific">Paraburkholderia denitrificans</name>
    <dbReference type="NCBI Taxonomy" id="694025"/>
    <lineage>
        <taxon>Bacteria</taxon>
        <taxon>Pseudomonadati</taxon>
        <taxon>Pseudomonadota</taxon>
        <taxon>Betaproteobacteria</taxon>
        <taxon>Burkholderiales</taxon>
        <taxon>Burkholderiaceae</taxon>
        <taxon>Paraburkholderia</taxon>
    </lineage>
</organism>
<feature type="transmembrane region" description="Helical" evidence="6">
    <location>
        <begin position="12"/>
        <end position="37"/>
    </location>
</feature>
<keyword evidence="8" id="KW-1185">Reference proteome</keyword>
<reference evidence="8" key="1">
    <citation type="journal article" date="2019" name="Int. J. Syst. Evol. Microbiol.">
        <title>The Global Catalogue of Microorganisms (GCM) 10K type strain sequencing project: providing services to taxonomists for standard genome sequencing and annotation.</title>
        <authorList>
            <consortium name="The Broad Institute Genomics Platform"/>
            <consortium name="The Broad Institute Genome Sequencing Center for Infectious Disease"/>
            <person name="Wu L."/>
            <person name="Ma J."/>
        </authorList>
    </citation>
    <scope>NUCLEOTIDE SEQUENCE [LARGE SCALE GENOMIC DNA]</scope>
    <source>
        <strain evidence="8">CCUG 56042</strain>
    </source>
</reference>
<dbReference type="SUPFAM" id="SSF103473">
    <property type="entry name" value="MFS general substrate transporter"/>
    <property type="match status" value="1"/>
</dbReference>
<dbReference type="CDD" id="cd06173">
    <property type="entry name" value="MFS_MefA_like"/>
    <property type="match status" value="1"/>
</dbReference>
<dbReference type="PANTHER" id="PTHR23513:SF6">
    <property type="entry name" value="MAJOR FACILITATOR SUPERFAMILY ASSOCIATED DOMAIN-CONTAINING PROTEIN"/>
    <property type="match status" value="1"/>
</dbReference>
<feature type="transmembrane region" description="Helical" evidence="6">
    <location>
        <begin position="289"/>
        <end position="308"/>
    </location>
</feature>
<feature type="transmembrane region" description="Helical" evidence="6">
    <location>
        <begin position="354"/>
        <end position="372"/>
    </location>
</feature>
<dbReference type="RefSeq" id="WP_377711942.1">
    <property type="nucleotide sequence ID" value="NZ_JBHSMP010000016.1"/>
</dbReference>
<feature type="transmembrane region" description="Helical" evidence="6">
    <location>
        <begin position="314"/>
        <end position="333"/>
    </location>
</feature>